<comment type="caution">
    <text evidence="1">The sequence shown here is derived from an EMBL/GenBank/DDBJ whole genome shotgun (WGS) entry which is preliminary data.</text>
</comment>
<evidence type="ECO:0000313" key="1">
    <source>
        <dbReference type="EMBL" id="KAI0090486.1"/>
    </source>
</evidence>
<accession>A0ACB8U8B5</accession>
<reference evidence="1" key="1">
    <citation type="journal article" date="2021" name="Environ. Microbiol.">
        <title>Gene family expansions and transcriptome signatures uncover fungal adaptations to wood decay.</title>
        <authorList>
            <person name="Hage H."/>
            <person name="Miyauchi S."/>
            <person name="Viragh M."/>
            <person name="Drula E."/>
            <person name="Min B."/>
            <person name="Chaduli D."/>
            <person name="Navarro D."/>
            <person name="Favel A."/>
            <person name="Norest M."/>
            <person name="Lesage-Meessen L."/>
            <person name="Balint B."/>
            <person name="Merenyi Z."/>
            <person name="de Eugenio L."/>
            <person name="Morin E."/>
            <person name="Martinez A.T."/>
            <person name="Baldrian P."/>
            <person name="Stursova M."/>
            <person name="Martinez M.J."/>
            <person name="Novotny C."/>
            <person name="Magnuson J.K."/>
            <person name="Spatafora J.W."/>
            <person name="Maurice S."/>
            <person name="Pangilinan J."/>
            <person name="Andreopoulos W."/>
            <person name="LaButti K."/>
            <person name="Hundley H."/>
            <person name="Na H."/>
            <person name="Kuo A."/>
            <person name="Barry K."/>
            <person name="Lipzen A."/>
            <person name="Henrissat B."/>
            <person name="Riley R."/>
            <person name="Ahrendt S."/>
            <person name="Nagy L.G."/>
            <person name="Grigoriev I.V."/>
            <person name="Martin F."/>
            <person name="Rosso M.N."/>
        </authorList>
    </citation>
    <scope>NUCLEOTIDE SEQUENCE</scope>
    <source>
        <strain evidence="1">CBS 384.51</strain>
    </source>
</reference>
<evidence type="ECO:0000313" key="2">
    <source>
        <dbReference type="Proteomes" id="UP001055072"/>
    </source>
</evidence>
<name>A0ACB8U8B5_9APHY</name>
<sequence>MPGASPSSLETEVKQLVWYITGTSSGMGKRLVPILLARGDKVIATARTLSSVSDLAESDNLRKQQLDVTDGAGVVKRKVDEAATWFGRIDVVVNNAGIGAKCFTEEGGSEQYRRQYNVNVFGALDVTNAVLPYMRAQRSGTVVLVGSRTSWFPELTTAGLYGSSKAALRVIGETLAVEVAEFNIRVLIVEPGAFRTENIFSQKMYDGNQIPDYDELRAIAKKRFDNIDKFLLGDPVKAMELLADVVRGEGRAKGKSWPLYLPLGKEAEDAIRSKAKLLEKVLDDWGEIVRDTRLDNP</sequence>
<dbReference type="EMBL" id="MU274908">
    <property type="protein sequence ID" value="KAI0090486.1"/>
    <property type="molecule type" value="Genomic_DNA"/>
</dbReference>
<protein>
    <submittedName>
        <fullName evidence="1">Uncharacterized protein</fullName>
    </submittedName>
</protein>
<gene>
    <name evidence="1" type="ORF">BDY19DRAFT_992673</name>
</gene>
<dbReference type="Proteomes" id="UP001055072">
    <property type="component" value="Unassembled WGS sequence"/>
</dbReference>
<keyword evidence="2" id="KW-1185">Reference proteome</keyword>
<proteinExistence type="predicted"/>
<organism evidence="1 2">
    <name type="scientific">Irpex rosettiformis</name>
    <dbReference type="NCBI Taxonomy" id="378272"/>
    <lineage>
        <taxon>Eukaryota</taxon>
        <taxon>Fungi</taxon>
        <taxon>Dikarya</taxon>
        <taxon>Basidiomycota</taxon>
        <taxon>Agaricomycotina</taxon>
        <taxon>Agaricomycetes</taxon>
        <taxon>Polyporales</taxon>
        <taxon>Irpicaceae</taxon>
        <taxon>Irpex</taxon>
    </lineage>
</organism>